<dbReference type="InterPro" id="IPR037238">
    <property type="entry name" value="YbiA-like_sf"/>
</dbReference>
<name>A0A0B7NHE9_9FUNG</name>
<dbReference type="STRING" id="35722.A0A0B7NHE9"/>
<protein>
    <submittedName>
        <fullName evidence="1">Uncharacterized protein</fullName>
    </submittedName>
</protein>
<sequence>MNNTCDYLCSQYAYWRCILSDDYMRNTKLGGTSTTSPTKSTAQLVLLHIDDHAWTSVVYYSTASKFVKSPHIYDKLHLDSGDSISQQPASRIILPRQKSPIFEEARKDWHDNRKIDAWRGAFLAKFAQKDDLQRALILTGWAKLVDKHGEPQHLLMKNIIRTQDVESSSSTAAEKEHPTITKDVSRRRIGQLKSIVQHLMFTKDIISEQDVRNEFSDAAHQEFSACVLMANIVKKFLPEKAKYHVLAYQLYFCIFANDVLEYTAYTKFTQGRKKKQRGGRRKEAWKFEDVHAAYITELLDEDGTKSLDMIKEELEAKFPDLAERMF</sequence>
<keyword evidence="2" id="KW-1185">Reference proteome</keyword>
<evidence type="ECO:0000313" key="2">
    <source>
        <dbReference type="Proteomes" id="UP000054107"/>
    </source>
</evidence>
<dbReference type="OrthoDB" id="10265969at2759"/>
<evidence type="ECO:0000313" key="1">
    <source>
        <dbReference type="EMBL" id="CEP16867.1"/>
    </source>
</evidence>
<dbReference type="EMBL" id="LN733372">
    <property type="protein sequence ID" value="CEP16867.1"/>
    <property type="molecule type" value="Genomic_DNA"/>
</dbReference>
<proteinExistence type="predicted"/>
<organism evidence="1 2">
    <name type="scientific">Parasitella parasitica</name>
    <dbReference type="NCBI Taxonomy" id="35722"/>
    <lineage>
        <taxon>Eukaryota</taxon>
        <taxon>Fungi</taxon>
        <taxon>Fungi incertae sedis</taxon>
        <taxon>Mucoromycota</taxon>
        <taxon>Mucoromycotina</taxon>
        <taxon>Mucoromycetes</taxon>
        <taxon>Mucorales</taxon>
        <taxon>Mucorineae</taxon>
        <taxon>Mucoraceae</taxon>
        <taxon>Parasitella</taxon>
    </lineage>
</organism>
<gene>
    <name evidence="1" type="primary">PARPA_11146.1 scaffold 42800</name>
</gene>
<dbReference type="Proteomes" id="UP000054107">
    <property type="component" value="Unassembled WGS sequence"/>
</dbReference>
<reference evidence="1 2" key="1">
    <citation type="submission" date="2014-09" db="EMBL/GenBank/DDBJ databases">
        <authorList>
            <person name="Ellenberger Sabrina"/>
        </authorList>
    </citation>
    <scope>NUCLEOTIDE SEQUENCE [LARGE SCALE GENOMIC DNA]</scope>
    <source>
        <strain evidence="1 2">CBS 412.66</strain>
    </source>
</reference>
<dbReference type="AlphaFoldDB" id="A0A0B7NHE9"/>
<dbReference type="Gene3D" id="1.10.357.40">
    <property type="entry name" value="YbiA-like"/>
    <property type="match status" value="1"/>
</dbReference>
<accession>A0A0B7NHE9</accession>
<dbReference type="SUPFAM" id="SSF143990">
    <property type="entry name" value="YbiA-like"/>
    <property type="match status" value="1"/>
</dbReference>